<feature type="transmembrane region" description="Helical" evidence="2">
    <location>
        <begin position="20"/>
        <end position="42"/>
    </location>
</feature>
<reference evidence="5" key="1">
    <citation type="submission" date="2011-03" db="EMBL/GenBank/DDBJ databases">
        <title>The genome sequence of Vavraia culicis strain floridensis.</title>
        <authorList>
            <consortium name="The Broad Institute Genome Sequencing Platform"/>
            <person name="Cuomo C."/>
            <person name="Becnel J."/>
            <person name="Sanscrainte N."/>
            <person name="Young S.K."/>
            <person name="Zeng Q."/>
            <person name="Gargeya S."/>
            <person name="Fitzgerald M."/>
            <person name="Haas B."/>
            <person name="Abouelleil A."/>
            <person name="Alvarado L."/>
            <person name="Arachchi H.M."/>
            <person name="Berlin A."/>
            <person name="Chapman S.B."/>
            <person name="Gearin G."/>
            <person name="Goldberg J."/>
            <person name="Griggs A."/>
            <person name="Gujja S."/>
            <person name="Hansen M."/>
            <person name="Heiman D."/>
            <person name="Howarth C."/>
            <person name="Larimer J."/>
            <person name="Lui A."/>
            <person name="MacDonald P.J.P."/>
            <person name="McCowen C."/>
            <person name="Montmayeur A."/>
            <person name="Murphy C."/>
            <person name="Neiman D."/>
            <person name="Pearson M."/>
            <person name="Priest M."/>
            <person name="Roberts A."/>
            <person name="Saif S."/>
            <person name="Shea T."/>
            <person name="Sisk P."/>
            <person name="Stolte C."/>
            <person name="Sykes S."/>
            <person name="Wortman J."/>
            <person name="Nusbaum C."/>
            <person name="Birren B."/>
        </authorList>
    </citation>
    <scope>NUCLEOTIDE SEQUENCE [LARGE SCALE GENOMIC DNA]</scope>
    <source>
        <strain evidence="5">floridensis</strain>
    </source>
</reference>
<accession>L2GWY7</accession>
<dbReference type="VEuPathDB" id="MicrosporidiaDB:VCUG_00933"/>
<organism evidence="4 5">
    <name type="scientific">Vavraia culicis (isolate floridensis)</name>
    <name type="common">Microsporidian parasite</name>
    <dbReference type="NCBI Taxonomy" id="948595"/>
    <lineage>
        <taxon>Eukaryota</taxon>
        <taxon>Fungi</taxon>
        <taxon>Fungi incertae sedis</taxon>
        <taxon>Microsporidia</taxon>
        <taxon>Pleistophoridae</taxon>
        <taxon>Vavraia</taxon>
    </lineage>
</organism>
<name>L2GWY7_VAVCU</name>
<evidence type="ECO:0000259" key="3">
    <source>
        <dbReference type="PROSITE" id="PS50089"/>
    </source>
</evidence>
<dbReference type="RefSeq" id="XP_008073953.1">
    <property type="nucleotide sequence ID" value="XM_008075762.1"/>
</dbReference>
<proteinExistence type="predicted"/>
<dbReference type="AlphaFoldDB" id="L2GWY7"/>
<feature type="transmembrane region" description="Helical" evidence="2">
    <location>
        <begin position="62"/>
        <end position="80"/>
    </location>
</feature>
<sequence>MDSPLQRSQTQRITRFMERLSALQCIKWFVVVVLIFKSLQVIFNTSVLVVTMNQHSKAPFKLFISVYNVLVLVQLILFFLRHREYFRVARLPDIQDNNELSLFSNFVDAFSLFWCLTGFHWTQECKTCKISAPLLYYTTLTWSYLGIFVVVSPLIAIVLLIFIIAYFKPNLPVIEYKNTGEINKENANCSICLAEYNVNDKIKILPCNHHFHLNCIDEWFNIDDICPLCKKPINILYDLID</sequence>
<protein>
    <recommendedName>
        <fullName evidence="3">RING-type domain-containing protein</fullName>
    </recommendedName>
</protein>
<keyword evidence="5" id="KW-1185">Reference proteome</keyword>
<feature type="transmembrane region" description="Helical" evidence="2">
    <location>
        <begin position="100"/>
        <end position="122"/>
    </location>
</feature>
<keyword evidence="2" id="KW-1133">Transmembrane helix</keyword>
<evidence type="ECO:0000313" key="5">
    <source>
        <dbReference type="Proteomes" id="UP000011081"/>
    </source>
</evidence>
<dbReference type="Proteomes" id="UP000011081">
    <property type="component" value="Unassembled WGS sequence"/>
</dbReference>
<feature type="domain" description="RING-type" evidence="3">
    <location>
        <begin position="189"/>
        <end position="230"/>
    </location>
</feature>
<dbReference type="STRING" id="948595.L2GWY7"/>
<dbReference type="GeneID" id="19878816"/>
<keyword evidence="1" id="KW-0863">Zinc-finger</keyword>
<dbReference type="InterPro" id="IPR013083">
    <property type="entry name" value="Znf_RING/FYVE/PHD"/>
</dbReference>
<keyword evidence="1" id="KW-0862">Zinc</keyword>
<dbReference type="OMA" id="CIDEWFN"/>
<dbReference type="GO" id="GO:0008270">
    <property type="term" value="F:zinc ion binding"/>
    <property type="evidence" value="ECO:0007669"/>
    <property type="project" value="UniProtKB-KW"/>
</dbReference>
<evidence type="ECO:0000256" key="2">
    <source>
        <dbReference type="SAM" id="Phobius"/>
    </source>
</evidence>
<keyword evidence="2" id="KW-0812">Transmembrane</keyword>
<dbReference type="PANTHER" id="PTHR46225">
    <property type="entry name" value="C3H4 TYPE ZINC FINGER PROTEIN"/>
    <property type="match status" value="1"/>
</dbReference>
<evidence type="ECO:0000313" key="4">
    <source>
        <dbReference type="EMBL" id="ELA47610.1"/>
    </source>
</evidence>
<gene>
    <name evidence="4" type="ORF">VCUG_00933</name>
</gene>
<dbReference type="InterPro" id="IPR001841">
    <property type="entry name" value="Znf_RING"/>
</dbReference>
<dbReference type="SMART" id="SM00184">
    <property type="entry name" value="RING"/>
    <property type="match status" value="1"/>
</dbReference>
<dbReference type="Gene3D" id="3.30.40.10">
    <property type="entry name" value="Zinc/RING finger domain, C3HC4 (zinc finger)"/>
    <property type="match status" value="1"/>
</dbReference>
<dbReference type="PANTHER" id="PTHR46225:SF19">
    <property type="entry name" value="RING-TYPE DOMAIN-CONTAINING PROTEIN"/>
    <property type="match status" value="1"/>
</dbReference>
<dbReference type="EMBL" id="GL877415">
    <property type="protein sequence ID" value="ELA47610.1"/>
    <property type="molecule type" value="Genomic_DNA"/>
</dbReference>
<keyword evidence="2" id="KW-0472">Membrane</keyword>
<dbReference type="InParanoid" id="L2GWY7"/>
<dbReference type="HOGENOM" id="CLU_1137987_0_0_1"/>
<keyword evidence="1" id="KW-0479">Metal-binding</keyword>
<dbReference type="PROSITE" id="PS50089">
    <property type="entry name" value="ZF_RING_2"/>
    <property type="match status" value="1"/>
</dbReference>
<dbReference type="OrthoDB" id="8062037at2759"/>
<dbReference type="SUPFAM" id="SSF57850">
    <property type="entry name" value="RING/U-box"/>
    <property type="match status" value="1"/>
</dbReference>
<feature type="transmembrane region" description="Helical" evidence="2">
    <location>
        <begin position="142"/>
        <end position="167"/>
    </location>
</feature>
<dbReference type="Pfam" id="PF13639">
    <property type="entry name" value="zf-RING_2"/>
    <property type="match status" value="1"/>
</dbReference>
<evidence type="ECO:0000256" key="1">
    <source>
        <dbReference type="PROSITE-ProRule" id="PRU00175"/>
    </source>
</evidence>